<dbReference type="CDD" id="cd23992">
    <property type="entry name" value="PBP_GOBP"/>
    <property type="match status" value="1"/>
</dbReference>
<sequence length="173" mass="19914">MKKEILIEVVATIVVGLLLMPILIFAQKPRRDENYPPPDFLKQFVIIHDVCVEKTGVTEAAIKEFSDGEIHEDPALKCYMNCLFHEVNVVDDNGEVHYEKMKRLIPDDLNKFIQHIIDACESHVPKGATQCERAWSWHVCFKETDPVKTQAFYSTPTTTMWRMELKCFGNGSK</sequence>
<comment type="subcellular location">
    <subcellularLocation>
        <location evidence="1">Secreted</location>
    </subcellularLocation>
</comment>
<evidence type="ECO:0000256" key="2">
    <source>
        <dbReference type="ARBA" id="ARBA00008098"/>
    </source>
</evidence>
<comment type="caution">
    <text evidence="6">The sequence shown here is derived from an EMBL/GenBank/DDBJ whole genome shotgun (WGS) entry which is preliminary data.</text>
</comment>
<dbReference type="EMBL" id="JRES01001160">
    <property type="protein sequence ID" value="KNC25071.1"/>
    <property type="molecule type" value="Genomic_DNA"/>
</dbReference>
<keyword evidence="3" id="KW-0964">Secreted</keyword>
<dbReference type="OrthoDB" id="7881430at2759"/>
<keyword evidence="5" id="KW-1133">Transmembrane helix</keyword>
<gene>
    <name evidence="6" type="ORF">FF38_11839</name>
</gene>
<dbReference type="FunFam" id="1.10.238.20:FF:000001">
    <property type="entry name" value="General odorant-binding protein lush"/>
    <property type="match status" value="1"/>
</dbReference>
<dbReference type="GO" id="GO:0005549">
    <property type="term" value="F:odorant binding"/>
    <property type="evidence" value="ECO:0007669"/>
    <property type="project" value="InterPro"/>
</dbReference>
<keyword evidence="7" id="KW-1185">Reference proteome</keyword>
<keyword evidence="5" id="KW-0472">Membrane</keyword>
<dbReference type="PANTHER" id="PTHR11857:SF45">
    <property type="entry name" value="GENERAL ODORANT-BINDING PROTEIN 83A-RELATED"/>
    <property type="match status" value="1"/>
</dbReference>
<reference evidence="6 7" key="1">
    <citation type="journal article" date="2015" name="Nat. Commun.">
        <title>Lucilia cuprina genome unlocks parasitic fly biology to underpin future interventions.</title>
        <authorList>
            <person name="Anstead C.A."/>
            <person name="Korhonen P.K."/>
            <person name="Young N.D."/>
            <person name="Hall R.S."/>
            <person name="Jex A.R."/>
            <person name="Murali S.C."/>
            <person name="Hughes D.S."/>
            <person name="Lee S.F."/>
            <person name="Perry T."/>
            <person name="Stroehlein A.J."/>
            <person name="Ansell B.R."/>
            <person name="Breugelmans B."/>
            <person name="Hofmann A."/>
            <person name="Qu J."/>
            <person name="Dugan S."/>
            <person name="Lee S.L."/>
            <person name="Chao H."/>
            <person name="Dinh H."/>
            <person name="Han Y."/>
            <person name="Doddapaneni H.V."/>
            <person name="Worley K.C."/>
            <person name="Muzny D.M."/>
            <person name="Ioannidis P."/>
            <person name="Waterhouse R.M."/>
            <person name="Zdobnov E.M."/>
            <person name="James P.J."/>
            <person name="Bagnall N.H."/>
            <person name="Kotze A.C."/>
            <person name="Gibbs R.A."/>
            <person name="Richards S."/>
            <person name="Batterham P."/>
            <person name="Gasser R.B."/>
        </authorList>
    </citation>
    <scope>NUCLEOTIDE SEQUENCE [LARGE SCALE GENOMIC DNA]</scope>
    <source>
        <strain evidence="6 7">LS</strain>
        <tissue evidence="6">Full body</tissue>
    </source>
</reference>
<dbReference type="InterPro" id="IPR036728">
    <property type="entry name" value="PBP_GOBP_sf"/>
</dbReference>
<accession>A0A0L0BYL8</accession>
<evidence type="ECO:0000256" key="5">
    <source>
        <dbReference type="SAM" id="Phobius"/>
    </source>
</evidence>
<dbReference type="Proteomes" id="UP000037069">
    <property type="component" value="Unassembled WGS sequence"/>
</dbReference>
<dbReference type="OMA" id="LHKCWKQ"/>
<evidence type="ECO:0000256" key="1">
    <source>
        <dbReference type="ARBA" id="ARBA00004613"/>
    </source>
</evidence>
<feature type="transmembrane region" description="Helical" evidence="5">
    <location>
        <begin position="6"/>
        <end position="26"/>
    </location>
</feature>
<name>A0A0L0BYL8_LUCCU</name>
<dbReference type="Gene3D" id="1.10.238.20">
    <property type="entry name" value="Pheromone/general odorant binding protein domain"/>
    <property type="match status" value="1"/>
</dbReference>
<dbReference type="Pfam" id="PF01395">
    <property type="entry name" value="PBP_GOBP"/>
    <property type="match status" value="1"/>
</dbReference>
<protein>
    <submittedName>
        <fullName evidence="6">Pheromone-binding protein-related protein 3</fullName>
    </submittedName>
</protein>
<comment type="similarity">
    <text evidence="2">Belongs to the PBP/GOBP family.</text>
</comment>
<dbReference type="AlphaFoldDB" id="A0A0L0BYL8"/>
<keyword evidence="4" id="KW-0732">Signal</keyword>
<proteinExistence type="inferred from homology"/>
<evidence type="ECO:0000256" key="3">
    <source>
        <dbReference type="ARBA" id="ARBA00022525"/>
    </source>
</evidence>
<dbReference type="PANTHER" id="PTHR11857">
    <property type="entry name" value="ODORANT BINDING PROTEIN-RELATED"/>
    <property type="match status" value="1"/>
</dbReference>
<evidence type="ECO:0000256" key="4">
    <source>
        <dbReference type="ARBA" id="ARBA00022729"/>
    </source>
</evidence>
<dbReference type="PRINTS" id="PR00485">
    <property type="entry name" value="MEALWORMBTLB"/>
</dbReference>
<dbReference type="SUPFAM" id="SSF47565">
    <property type="entry name" value="Insect pheromone/odorant-binding proteins"/>
    <property type="match status" value="1"/>
</dbReference>
<dbReference type="GO" id="GO:0007608">
    <property type="term" value="P:sensory perception of smell"/>
    <property type="evidence" value="ECO:0007669"/>
    <property type="project" value="TreeGrafter"/>
</dbReference>
<dbReference type="SMART" id="SM00708">
    <property type="entry name" value="PhBP"/>
    <property type="match status" value="1"/>
</dbReference>
<dbReference type="InterPro" id="IPR006170">
    <property type="entry name" value="PBP/GOBP"/>
</dbReference>
<dbReference type="GO" id="GO:0005615">
    <property type="term" value="C:extracellular space"/>
    <property type="evidence" value="ECO:0007669"/>
    <property type="project" value="TreeGrafter"/>
</dbReference>
<evidence type="ECO:0000313" key="6">
    <source>
        <dbReference type="EMBL" id="KNC25071.1"/>
    </source>
</evidence>
<keyword evidence="5" id="KW-0812">Transmembrane</keyword>
<evidence type="ECO:0000313" key="7">
    <source>
        <dbReference type="Proteomes" id="UP000037069"/>
    </source>
</evidence>
<organism evidence="6 7">
    <name type="scientific">Lucilia cuprina</name>
    <name type="common">Green bottle fly</name>
    <name type="synonym">Australian sheep blowfly</name>
    <dbReference type="NCBI Taxonomy" id="7375"/>
    <lineage>
        <taxon>Eukaryota</taxon>
        <taxon>Metazoa</taxon>
        <taxon>Ecdysozoa</taxon>
        <taxon>Arthropoda</taxon>
        <taxon>Hexapoda</taxon>
        <taxon>Insecta</taxon>
        <taxon>Pterygota</taxon>
        <taxon>Neoptera</taxon>
        <taxon>Endopterygota</taxon>
        <taxon>Diptera</taxon>
        <taxon>Brachycera</taxon>
        <taxon>Muscomorpha</taxon>
        <taxon>Oestroidea</taxon>
        <taxon>Calliphoridae</taxon>
        <taxon>Luciliinae</taxon>
        <taxon>Lucilia</taxon>
    </lineage>
</organism>